<gene>
    <name evidence="1" type="ORF">M9H77_03286</name>
</gene>
<proteinExistence type="predicted"/>
<sequence length="485" mass="55778">MARRMEEEHPRKIARFKKMIKYLACQVIGDQEDDFQRSKTVLWSNVQVEKSKEANLGSPPTIDGRVPGKKRLEVLLEVWRIGEAFANLVGYLLAYKKPLTVFEKRQVLNVRIMCGWKSYREEYVRYHEGRSHGAHDQGGNAYRGINLSGTNFTPGRQDGVGDFSPCARSFEHANRYEENRIGAGNCITYGPFERIPRKETRNEKNYMKMDKRRRKAVGFNAWSELKCALNDKFEVGQFERLEWSQAMRNSKGKQEMYISSQGIEKQESMKPSLMEKSSIFNSLSCATPRVDDNDFHVANCVSCVLGVEDRRSMGKEPGPILEDLPISPSLNPSLCYKELMRLLNFTKKLNGSLKVFKAHPCDLVKTTFGNGVFELNLKNLVEKHLVSSIASIEFFFKDETLNESIVQKTKSYVKIENQSLGATLLYSLTFKEFLDELSFKSELKVIQVLMNGFKDESFQRRDGWYDPKSAKNYRAILRFGHKIHG</sequence>
<keyword evidence="2" id="KW-1185">Reference proteome</keyword>
<reference evidence="2" key="1">
    <citation type="journal article" date="2023" name="Nat. Plants">
        <title>Single-cell RNA sequencing provides a high-resolution roadmap for understanding the multicellular compartmentation of specialized metabolism.</title>
        <authorList>
            <person name="Sun S."/>
            <person name="Shen X."/>
            <person name="Li Y."/>
            <person name="Li Y."/>
            <person name="Wang S."/>
            <person name="Li R."/>
            <person name="Zhang H."/>
            <person name="Shen G."/>
            <person name="Guo B."/>
            <person name="Wei J."/>
            <person name="Xu J."/>
            <person name="St-Pierre B."/>
            <person name="Chen S."/>
            <person name="Sun C."/>
        </authorList>
    </citation>
    <scope>NUCLEOTIDE SEQUENCE [LARGE SCALE GENOMIC DNA]</scope>
</reference>
<organism evidence="1 2">
    <name type="scientific">Catharanthus roseus</name>
    <name type="common">Madagascar periwinkle</name>
    <name type="synonym">Vinca rosea</name>
    <dbReference type="NCBI Taxonomy" id="4058"/>
    <lineage>
        <taxon>Eukaryota</taxon>
        <taxon>Viridiplantae</taxon>
        <taxon>Streptophyta</taxon>
        <taxon>Embryophyta</taxon>
        <taxon>Tracheophyta</taxon>
        <taxon>Spermatophyta</taxon>
        <taxon>Magnoliopsida</taxon>
        <taxon>eudicotyledons</taxon>
        <taxon>Gunneridae</taxon>
        <taxon>Pentapetalae</taxon>
        <taxon>asterids</taxon>
        <taxon>lamiids</taxon>
        <taxon>Gentianales</taxon>
        <taxon>Apocynaceae</taxon>
        <taxon>Rauvolfioideae</taxon>
        <taxon>Vinceae</taxon>
        <taxon>Catharanthinae</taxon>
        <taxon>Catharanthus</taxon>
    </lineage>
</organism>
<dbReference type="Proteomes" id="UP001060085">
    <property type="component" value="Linkage Group LG01"/>
</dbReference>
<dbReference type="EMBL" id="CM044701">
    <property type="protein sequence ID" value="KAI5682058.1"/>
    <property type="molecule type" value="Genomic_DNA"/>
</dbReference>
<evidence type="ECO:0000313" key="1">
    <source>
        <dbReference type="EMBL" id="KAI5682058.1"/>
    </source>
</evidence>
<protein>
    <submittedName>
        <fullName evidence="1">Uncharacterized protein</fullName>
    </submittedName>
</protein>
<accession>A0ACC0CAQ6</accession>
<name>A0ACC0CAQ6_CATRO</name>
<evidence type="ECO:0000313" key="2">
    <source>
        <dbReference type="Proteomes" id="UP001060085"/>
    </source>
</evidence>
<comment type="caution">
    <text evidence="1">The sequence shown here is derived from an EMBL/GenBank/DDBJ whole genome shotgun (WGS) entry which is preliminary data.</text>
</comment>